<dbReference type="GO" id="GO:0005789">
    <property type="term" value="C:endoplasmic reticulum membrane"/>
    <property type="evidence" value="ECO:0007669"/>
    <property type="project" value="UniProtKB-SubCell"/>
</dbReference>
<feature type="transmembrane region" description="Helical" evidence="10">
    <location>
        <begin position="332"/>
        <end position="351"/>
    </location>
</feature>
<feature type="region of interest" description="Disordered" evidence="11">
    <location>
        <begin position="71"/>
        <end position="112"/>
    </location>
</feature>
<feature type="transmembrane region" description="Helical" evidence="10">
    <location>
        <begin position="495"/>
        <end position="514"/>
    </location>
</feature>
<feature type="transmembrane region" description="Helical" evidence="10">
    <location>
        <begin position="271"/>
        <end position="288"/>
    </location>
</feature>
<keyword evidence="13" id="KW-1185">Reference proteome</keyword>
<feature type="region of interest" description="Disordered" evidence="11">
    <location>
        <begin position="1"/>
        <end position="44"/>
    </location>
</feature>
<organism evidence="12 13">
    <name type="scientific">Botryobasidium botryosum (strain FD-172 SS1)</name>
    <dbReference type="NCBI Taxonomy" id="930990"/>
    <lineage>
        <taxon>Eukaryota</taxon>
        <taxon>Fungi</taxon>
        <taxon>Dikarya</taxon>
        <taxon>Basidiomycota</taxon>
        <taxon>Agaricomycotina</taxon>
        <taxon>Agaricomycetes</taxon>
        <taxon>Cantharellales</taxon>
        <taxon>Botryobasidiaceae</taxon>
        <taxon>Botryobasidium</taxon>
    </lineage>
</organism>
<evidence type="ECO:0000256" key="6">
    <source>
        <dbReference type="ARBA" id="ARBA00022692"/>
    </source>
</evidence>
<keyword evidence="4 10" id="KW-0328">Glycosyltransferase</keyword>
<keyword evidence="5 10" id="KW-0808">Transferase</keyword>
<feature type="region of interest" description="Disordered" evidence="11">
    <location>
        <begin position="660"/>
        <end position="739"/>
    </location>
</feature>
<sequence length="739" mass="82275">MSGISTAGNQSSKRPKSRPKFRSPGSSTTSVRSRVESETDFEEILSPQPRHPYLHLLQPWLYNMRDTPSPLPASPSPFRSSPLRPGPHGSSMSVSSPTPFTRQFQGTHPKLGTLDDDVDSMARRWVRWMAKANMRPWIAPLILGAALLLRWTVGLGQYSGYGTPPMFGDYEAQRHWMELTIHLPMRDWYFYDLPYWGLDYPPLTAYVSWLCGIIGHWMNPEWVAFESSRGVESPDSKTFMRATVLALDALIYVPAVFVFCRNWWNTRSRRTQSVALLTVLFQPALVIIDHGHFQYNSVMLGLVLWALNFFHAGHDLLGAICFVLSLGFKQMALYYSPAIFAYLLGKCFYLNGLAGRRLFLSLATVSSLTFLALFAPFYWSPLQPFIRIFPFSRGLFEDKVANFWCASDVVVKWRNMSIAATGGLAKLALLTTLLAILPPVIHLLRLSWLTRRSELDEEDLKETTTISSEAAGPAAVPTLSPKSSPAYSVPPTIRLLPYALFNTSIAFFLFSFQVHEKSILLPLMPITLLMSGRENMGKEIGIWEWGVLANNVALFSMWPLLRKDGQGMECFVLVFLWNHLIGYSPLRMPLSLHKLLALATYSVIAVLHLAEFTISPPARYPDLYPVLNAVLCAGVFGIVWLVGMKKQFEAGWAIAGLGGRNRKGRKEPKANASPGPSLSSVEEEKHGQDAEGGPSGECANLDNISSGRRGKKTKPDISPLRLRSTAGGSVTSNLGPNGL</sequence>
<dbReference type="InterPro" id="IPR004856">
    <property type="entry name" value="Glyco_trans_ALG6/ALG8"/>
</dbReference>
<feature type="compositionally biased region" description="Low complexity" evidence="11">
    <location>
        <begin position="76"/>
        <end position="87"/>
    </location>
</feature>
<accession>A0A067MT08</accession>
<feature type="transmembrane region" description="Helical" evidence="10">
    <location>
        <begin position="565"/>
        <end position="583"/>
    </location>
</feature>
<dbReference type="InParanoid" id="A0A067MT08"/>
<comment type="subcellular location">
    <subcellularLocation>
        <location evidence="1 10">Endoplasmic reticulum membrane</location>
        <topology evidence="1 10">Multi-pass membrane protein</topology>
    </subcellularLocation>
</comment>
<proteinExistence type="inferred from homology"/>
<dbReference type="AlphaFoldDB" id="A0A067MT08"/>
<feature type="transmembrane region" description="Helical" evidence="10">
    <location>
        <begin position="423"/>
        <end position="444"/>
    </location>
</feature>
<name>A0A067MT08_BOTB1</name>
<reference evidence="13" key="1">
    <citation type="journal article" date="2014" name="Proc. Natl. Acad. Sci. U.S.A.">
        <title>Extensive sampling of basidiomycete genomes demonstrates inadequacy of the white-rot/brown-rot paradigm for wood decay fungi.</title>
        <authorList>
            <person name="Riley R."/>
            <person name="Salamov A.A."/>
            <person name="Brown D.W."/>
            <person name="Nagy L.G."/>
            <person name="Floudas D."/>
            <person name="Held B.W."/>
            <person name="Levasseur A."/>
            <person name="Lombard V."/>
            <person name="Morin E."/>
            <person name="Otillar R."/>
            <person name="Lindquist E.A."/>
            <person name="Sun H."/>
            <person name="LaButti K.M."/>
            <person name="Schmutz J."/>
            <person name="Jabbour D."/>
            <person name="Luo H."/>
            <person name="Baker S.E."/>
            <person name="Pisabarro A.G."/>
            <person name="Walton J.D."/>
            <person name="Blanchette R.A."/>
            <person name="Henrissat B."/>
            <person name="Martin F."/>
            <person name="Cullen D."/>
            <person name="Hibbett D.S."/>
            <person name="Grigoriev I.V."/>
        </authorList>
    </citation>
    <scope>NUCLEOTIDE SEQUENCE [LARGE SCALE GENOMIC DNA]</scope>
    <source>
        <strain evidence="13">FD-172 SS1</strain>
    </source>
</reference>
<evidence type="ECO:0000256" key="7">
    <source>
        <dbReference type="ARBA" id="ARBA00022824"/>
    </source>
</evidence>
<evidence type="ECO:0000256" key="4">
    <source>
        <dbReference type="ARBA" id="ARBA00022676"/>
    </source>
</evidence>
<evidence type="ECO:0000256" key="9">
    <source>
        <dbReference type="ARBA" id="ARBA00023136"/>
    </source>
</evidence>
<evidence type="ECO:0000256" key="1">
    <source>
        <dbReference type="ARBA" id="ARBA00004477"/>
    </source>
</evidence>
<feature type="transmembrane region" description="Helical" evidence="10">
    <location>
        <begin position="358"/>
        <end position="379"/>
    </location>
</feature>
<feature type="transmembrane region" description="Helical" evidence="10">
    <location>
        <begin position="626"/>
        <end position="643"/>
    </location>
</feature>
<dbReference type="UniPathway" id="UPA00378"/>
<feature type="transmembrane region" description="Helical" evidence="10">
    <location>
        <begin position="239"/>
        <end position="259"/>
    </location>
</feature>
<keyword evidence="6 10" id="KW-0812">Transmembrane</keyword>
<dbReference type="STRING" id="930990.A0A067MT08"/>
<feature type="transmembrane region" description="Helical" evidence="10">
    <location>
        <begin position="137"/>
        <end position="158"/>
    </location>
</feature>
<dbReference type="EC" id="2.4.1.-" evidence="10"/>
<dbReference type="HOGENOM" id="CLU_008110_1_0_1"/>
<feature type="compositionally biased region" description="Polar residues" evidence="11">
    <location>
        <begin position="726"/>
        <end position="739"/>
    </location>
</feature>
<feature type="compositionally biased region" description="Polar residues" evidence="11">
    <location>
        <begin position="1"/>
        <end position="12"/>
    </location>
</feature>
<evidence type="ECO:0000256" key="2">
    <source>
        <dbReference type="ARBA" id="ARBA00004922"/>
    </source>
</evidence>
<keyword evidence="8 10" id="KW-1133">Transmembrane helix</keyword>
<evidence type="ECO:0000313" key="12">
    <source>
        <dbReference type="EMBL" id="KDQ15002.1"/>
    </source>
</evidence>
<feature type="compositionally biased region" description="Polar residues" evidence="11">
    <location>
        <begin position="90"/>
        <end position="106"/>
    </location>
</feature>
<keyword evidence="9 10" id="KW-0472">Membrane</keyword>
<comment type="pathway">
    <text evidence="2 10">Protein modification; protein glycosylation.</text>
</comment>
<evidence type="ECO:0000256" key="11">
    <source>
        <dbReference type="SAM" id="MobiDB-lite"/>
    </source>
</evidence>
<gene>
    <name evidence="12" type="ORF">BOTBODRAFT_32001</name>
</gene>
<dbReference type="Pfam" id="PF03155">
    <property type="entry name" value="Alg6_Alg8"/>
    <property type="match status" value="1"/>
</dbReference>
<evidence type="ECO:0000256" key="8">
    <source>
        <dbReference type="ARBA" id="ARBA00022989"/>
    </source>
</evidence>
<evidence type="ECO:0000256" key="10">
    <source>
        <dbReference type="RuleBase" id="RU363110"/>
    </source>
</evidence>
<evidence type="ECO:0000256" key="3">
    <source>
        <dbReference type="ARBA" id="ARBA00008715"/>
    </source>
</evidence>
<dbReference type="FunCoup" id="A0A067MT08">
    <property type="interactions" value="756"/>
</dbReference>
<dbReference type="PANTHER" id="PTHR12413">
    <property type="entry name" value="DOLICHYL GLYCOSYLTRANSFERASE"/>
    <property type="match status" value="1"/>
</dbReference>
<protein>
    <recommendedName>
        <fullName evidence="10">Alpha-1,3-glucosyltransferase</fullName>
        <ecNumber evidence="10">2.4.1.-</ecNumber>
    </recommendedName>
</protein>
<dbReference type="PANTHER" id="PTHR12413:SF1">
    <property type="entry name" value="DOLICHYL PYROPHOSPHATE MAN9GLCNAC2 ALPHA-1,3-GLUCOSYLTRANSFERASE"/>
    <property type="match status" value="1"/>
</dbReference>
<dbReference type="Proteomes" id="UP000027195">
    <property type="component" value="Unassembled WGS sequence"/>
</dbReference>
<evidence type="ECO:0000256" key="5">
    <source>
        <dbReference type="ARBA" id="ARBA00022679"/>
    </source>
</evidence>
<dbReference type="GO" id="GO:0042281">
    <property type="term" value="F:dolichyl pyrophosphate Man9GlcNAc2 alpha-1,3-glucosyltransferase activity"/>
    <property type="evidence" value="ECO:0007669"/>
    <property type="project" value="TreeGrafter"/>
</dbReference>
<comment type="similarity">
    <text evidence="3 10">Belongs to the ALG6/ALG8 glucosyltransferase family.</text>
</comment>
<dbReference type="EMBL" id="KL198034">
    <property type="protein sequence ID" value="KDQ15002.1"/>
    <property type="molecule type" value="Genomic_DNA"/>
</dbReference>
<evidence type="ECO:0000313" key="13">
    <source>
        <dbReference type="Proteomes" id="UP000027195"/>
    </source>
</evidence>
<dbReference type="OrthoDB" id="5589195at2759"/>
<feature type="transmembrane region" description="Helical" evidence="10">
    <location>
        <begin position="595"/>
        <end position="614"/>
    </location>
</feature>
<keyword evidence="7 10" id="KW-0256">Endoplasmic reticulum</keyword>